<dbReference type="Proteomes" id="UP000321192">
    <property type="component" value="Unassembled WGS sequence"/>
</dbReference>
<evidence type="ECO:0008006" key="3">
    <source>
        <dbReference type="Google" id="ProtNLM"/>
    </source>
</evidence>
<proteinExistence type="predicted"/>
<sequence length="86" mass="9245">MAIVIEDAQMEQLAEQIAVAEGVSVAEVLREGLLSLAGQRGLATHKAPLRERLAALAREVDAVPARVPADTRSDEEILGYDEHGAW</sequence>
<dbReference type="InterPro" id="IPR011660">
    <property type="entry name" value="VapB-like"/>
</dbReference>
<reference evidence="1 2" key="1">
    <citation type="submission" date="2018-09" db="EMBL/GenBank/DDBJ databases">
        <title>Metagenome Assembled Genomes from an Advanced Water Purification Facility.</title>
        <authorList>
            <person name="Stamps B.W."/>
            <person name="Spear J.R."/>
        </authorList>
    </citation>
    <scope>NUCLEOTIDE SEQUENCE [LARGE SCALE GENOMIC DNA]</scope>
    <source>
        <strain evidence="1">Bin_27_1</strain>
    </source>
</reference>
<accession>A0A5C7SEQ6</accession>
<dbReference type="Pfam" id="PF07704">
    <property type="entry name" value="PSK_trans_fac"/>
    <property type="match status" value="1"/>
</dbReference>
<evidence type="ECO:0000313" key="1">
    <source>
        <dbReference type="EMBL" id="TXH82200.1"/>
    </source>
</evidence>
<organism evidence="1 2">
    <name type="scientific">Thauera aminoaromatica</name>
    <dbReference type="NCBI Taxonomy" id="164330"/>
    <lineage>
        <taxon>Bacteria</taxon>
        <taxon>Pseudomonadati</taxon>
        <taxon>Pseudomonadota</taxon>
        <taxon>Betaproteobacteria</taxon>
        <taxon>Rhodocyclales</taxon>
        <taxon>Zoogloeaceae</taxon>
        <taxon>Thauera</taxon>
    </lineage>
</organism>
<name>A0A5C7SEQ6_THASP</name>
<protein>
    <recommendedName>
        <fullName evidence="3">Antitoxin</fullName>
    </recommendedName>
</protein>
<comment type="caution">
    <text evidence="1">The sequence shown here is derived from an EMBL/GenBank/DDBJ whole genome shotgun (WGS) entry which is preliminary data.</text>
</comment>
<dbReference type="AlphaFoldDB" id="A0A5C7SEQ6"/>
<dbReference type="RefSeq" id="WP_276660137.1">
    <property type="nucleotide sequence ID" value="NZ_SSFD01000251.1"/>
</dbReference>
<dbReference type="EMBL" id="SSFD01000251">
    <property type="protein sequence ID" value="TXH82200.1"/>
    <property type="molecule type" value="Genomic_DNA"/>
</dbReference>
<gene>
    <name evidence="1" type="ORF">E6Q80_15870</name>
</gene>
<evidence type="ECO:0000313" key="2">
    <source>
        <dbReference type="Proteomes" id="UP000321192"/>
    </source>
</evidence>